<evidence type="ECO:0000256" key="3">
    <source>
        <dbReference type="ARBA" id="ARBA00023125"/>
    </source>
</evidence>
<reference evidence="8" key="1">
    <citation type="submission" date="2021-07" db="EMBL/GenBank/DDBJ databases">
        <authorList>
            <person name="Catto M.A."/>
            <person name="Jacobson A."/>
            <person name="Kennedy G."/>
            <person name="Labadie P."/>
            <person name="Hunt B.G."/>
            <person name="Srinivasan R."/>
        </authorList>
    </citation>
    <scope>NUCLEOTIDE SEQUENCE</scope>
    <source>
        <strain evidence="8">PL_HMW_Pooled</strain>
        <tissue evidence="8">Head</tissue>
    </source>
</reference>
<dbReference type="GO" id="GO:0005634">
    <property type="term" value="C:nucleus"/>
    <property type="evidence" value="ECO:0007669"/>
    <property type="project" value="UniProtKB-SubCell"/>
</dbReference>
<evidence type="ECO:0000256" key="2">
    <source>
        <dbReference type="ARBA" id="ARBA00023015"/>
    </source>
</evidence>
<keyword evidence="3" id="KW-0238">DNA-binding</keyword>
<dbReference type="Pfam" id="PF13837">
    <property type="entry name" value="Myb_DNA-bind_4"/>
    <property type="match status" value="1"/>
</dbReference>
<feature type="non-terminal residue" evidence="8">
    <location>
        <position position="593"/>
    </location>
</feature>
<dbReference type="InterPro" id="IPR044822">
    <property type="entry name" value="Myb_DNA-bind_4"/>
</dbReference>
<feature type="compositionally biased region" description="Polar residues" evidence="6">
    <location>
        <begin position="286"/>
        <end position="295"/>
    </location>
</feature>
<reference evidence="8" key="2">
    <citation type="journal article" date="2023" name="BMC Genomics">
        <title>Pest status, molecular evolution, and epigenetic factors derived from the genome assembly of Frankliniella fusca, a thysanopteran phytovirus vector.</title>
        <authorList>
            <person name="Catto M.A."/>
            <person name="Labadie P.E."/>
            <person name="Jacobson A.L."/>
            <person name="Kennedy G.G."/>
            <person name="Srinivasan R."/>
            <person name="Hunt B.G."/>
        </authorList>
    </citation>
    <scope>NUCLEOTIDE SEQUENCE</scope>
    <source>
        <strain evidence="8">PL_HMW_Pooled</strain>
    </source>
</reference>
<dbReference type="PANTHER" id="PTHR21654:SF84">
    <property type="entry name" value="SI:DKEY-66I24.7"/>
    <property type="match status" value="1"/>
</dbReference>
<feature type="compositionally biased region" description="Acidic residues" evidence="6">
    <location>
        <begin position="313"/>
        <end position="327"/>
    </location>
</feature>
<keyword evidence="5" id="KW-0539">Nucleus</keyword>
<dbReference type="Proteomes" id="UP001219518">
    <property type="component" value="Unassembled WGS sequence"/>
</dbReference>
<dbReference type="EMBL" id="JAHWGI010000284">
    <property type="protein sequence ID" value="KAK3911739.1"/>
    <property type="molecule type" value="Genomic_DNA"/>
</dbReference>
<dbReference type="PROSITE" id="PS50090">
    <property type="entry name" value="MYB_LIKE"/>
    <property type="match status" value="1"/>
</dbReference>
<name>A0AAE1GZ33_9NEOP</name>
<feature type="region of interest" description="Disordered" evidence="6">
    <location>
        <begin position="283"/>
        <end position="331"/>
    </location>
</feature>
<evidence type="ECO:0000313" key="8">
    <source>
        <dbReference type="EMBL" id="KAK3911739.1"/>
    </source>
</evidence>
<evidence type="ECO:0000256" key="5">
    <source>
        <dbReference type="ARBA" id="ARBA00023242"/>
    </source>
</evidence>
<comment type="subcellular location">
    <subcellularLocation>
        <location evidence="1">Nucleus</location>
    </subcellularLocation>
</comment>
<feature type="region of interest" description="Disordered" evidence="6">
    <location>
        <begin position="452"/>
        <end position="471"/>
    </location>
</feature>
<dbReference type="AlphaFoldDB" id="A0AAE1GZ33"/>
<evidence type="ECO:0000313" key="9">
    <source>
        <dbReference type="Proteomes" id="UP001219518"/>
    </source>
</evidence>
<protein>
    <submittedName>
        <fullName evidence="8">Trihelix transcription factor GT-4</fullName>
    </submittedName>
</protein>
<comment type="caution">
    <text evidence="8">The sequence shown here is derived from an EMBL/GenBank/DDBJ whole genome shotgun (WGS) entry which is preliminary data.</text>
</comment>
<keyword evidence="4" id="KW-0804">Transcription</keyword>
<gene>
    <name evidence="8" type="ORF">KUF71_021400</name>
</gene>
<feature type="compositionally biased region" description="Basic and acidic residues" evidence="6">
    <location>
        <begin position="298"/>
        <end position="310"/>
    </location>
</feature>
<accession>A0AAE1GZ33</accession>
<proteinExistence type="predicted"/>
<keyword evidence="2" id="KW-0805">Transcription regulation</keyword>
<evidence type="ECO:0000256" key="4">
    <source>
        <dbReference type="ARBA" id="ARBA00023163"/>
    </source>
</evidence>
<evidence type="ECO:0000256" key="1">
    <source>
        <dbReference type="ARBA" id="ARBA00004123"/>
    </source>
</evidence>
<dbReference type="InterPro" id="IPR001005">
    <property type="entry name" value="SANT/Myb"/>
</dbReference>
<evidence type="ECO:0000259" key="7">
    <source>
        <dbReference type="PROSITE" id="PS50090"/>
    </source>
</evidence>
<organism evidence="8 9">
    <name type="scientific">Frankliniella fusca</name>
    <dbReference type="NCBI Taxonomy" id="407009"/>
    <lineage>
        <taxon>Eukaryota</taxon>
        <taxon>Metazoa</taxon>
        <taxon>Ecdysozoa</taxon>
        <taxon>Arthropoda</taxon>
        <taxon>Hexapoda</taxon>
        <taxon>Insecta</taxon>
        <taxon>Pterygota</taxon>
        <taxon>Neoptera</taxon>
        <taxon>Paraneoptera</taxon>
        <taxon>Thysanoptera</taxon>
        <taxon>Terebrantia</taxon>
        <taxon>Thripoidea</taxon>
        <taxon>Thripidae</taxon>
        <taxon>Frankliniella</taxon>
    </lineage>
</organism>
<dbReference type="PANTHER" id="PTHR21654">
    <property type="entry name" value="FI21293P1"/>
    <property type="match status" value="1"/>
</dbReference>
<dbReference type="GO" id="GO:0010468">
    <property type="term" value="P:regulation of gene expression"/>
    <property type="evidence" value="ECO:0007669"/>
    <property type="project" value="UniProtKB-ARBA"/>
</dbReference>
<sequence>FSSPHQAAAFDELKHFEYIYSKLNLELVQSSGENKVPKNVAVPDMSAVIVKQIPPKKYKTETLIRNAIMCEGSSLASVVSKVLPYNEETQSVVLEFSSPHQAAAFAELRQLEYIYSKINLELMNYSDAANYQSQYDAPEPSACLVKHIPKALYDTVRMNSCVAKSLVFSHHVNLVFQFQDIFKHFLEETLVRNSLMLTGGDLSELVANISPYDCERESVILEFCNSDVAQIFTSLTNLTYIYAKLDLKLVHVPLAKGKCSTPVVDQVDSHKIEEVDDCFGDVEDPNNITNNSIFSAKTPEKQEEKDKEWNPSDLEESEAGTSGDEDSSLVQEDELHSLSSEFGINAFLHECSALSDDGTFRGTLAAFRKISDRLVSQHNVNAEVAKCKRLWKKLGNTYRTEIKNPKNSVWKLRHKMAALKGEPGIFPPSHNQADRVKQETILKSKRVIKSTKRYSPSEANAAGGSGDFKPSKELMPFRRNQKWHDEPTRRLIGLRVQMQSKFDAGHHQKQWEKIEKMMENEGFNFSAKQCEDKWDRLVDKYKKHRDNPLNTGASPSNFDYYDLLHDHMGKWPNVKPKVTFAFGSSDVQYDESD</sequence>
<feature type="domain" description="Myb-like" evidence="7">
    <location>
        <begin position="475"/>
        <end position="538"/>
    </location>
</feature>
<evidence type="ECO:0000256" key="6">
    <source>
        <dbReference type="SAM" id="MobiDB-lite"/>
    </source>
</evidence>
<keyword evidence="9" id="KW-1185">Reference proteome</keyword>
<dbReference type="GO" id="GO:0003677">
    <property type="term" value="F:DNA binding"/>
    <property type="evidence" value="ECO:0007669"/>
    <property type="project" value="UniProtKB-KW"/>
</dbReference>
<dbReference type="Gene3D" id="1.10.10.60">
    <property type="entry name" value="Homeodomain-like"/>
    <property type="match status" value="1"/>
</dbReference>